<dbReference type="InterPro" id="IPR036397">
    <property type="entry name" value="RNaseH_sf"/>
</dbReference>
<sequence length="1137" mass="128847">AGIARDVFVPVGKFTFPADFVIVDYESDPRVPLILGRPFLRTARALIDVHGEEMILRDGDERLILNMRHDTSSYSNQPQKESINLINVFNNSSEDFLKDLFLNQPSGNPTFSSHPELTSPKVQHDIFDLEGGNVLPKKLLDLDSIKDLHPPLHINLLSGSTTYSSNPLLEEFANELALITFPLKYDDNFYNLNDTFVDSMTEMFTDEHALDYSSPPIFDEYDDDFFKVESDTENVYDDPFESKGEKIKESKLLIDELDLPCYFLPPSEYDSFISQDFCRVDAKPSTNNEDKLATYNASLVLEDFDPPFYEPLFFKEVPSILENLKTHAEGFCPPVFISSASLGNHMRIEQYFLMTDYSLWEVILNGNSPVPTRIVEDAKTLMEAIEKSLPSEWKTHTLIWRNKADLEEQSLDDLFNSFKIYKAEVKHSSSTCTTTQNLAFVSSSNTDSITESLSAAASVSAVCANMHVSSLPHVDSLSNAVMYSFFASQSTCPQLDNEDLKQIDVDDLEDMDQRWQMAMLTMRARRFLQKTGRNLRANGLTSMGFDMSKVECYNCYRKGHFAMEYSYQAEDKTANYAPMNFSSSSSSSDNESSKQVKSPRHSIRHVETTIPATTPKPASPTPASSGKIRNRKACFVCKSVDHLIKDYDYHAKKMAQPTPWNHAHRGYAGKMGMETKMPNYRPCFLNHKCINDLTEGNPQHALKDKGVIDSGCSRHMTGHMSYLFDFEELNGGYVAFGGNLKGGKIAGKGKIKTCKLDFDDVYFVKELKFNLFSVLQMCDKKNSVLFTDTECLVLSLDFKLPDASQVLLRVPRENNMYNINLKNTVPSGDLTCLFTKATIDESNLWHKRLGHINFKTINKLVKGNLVRGLPIKVFKNDNTCVACKKGKQHRASCKTKPVTSIDQPLYRLHIDLFGPTFVKSLNKKSYCLVVTDDYNRFTWVFFLATKDATRPILNTFITGLENQLSLKVKEIKSVNGTEFKNHDLNQFCRIKGIKKEFSVPRTPQQNGIAKRKNRTLIEAARTMVADSLLPIPFWAEEVNTACQFKGKVDEGFLVGYFVNSKAFRVFNSRTRIIQETLHVNFLENKPNIAGSGPTWLFDIDSLTRTMNYQPVTAENQTNPSAGFQDKFDAEKAREDIN</sequence>
<dbReference type="PANTHER" id="PTHR42648:SF32">
    <property type="entry name" value="RIBONUCLEASE H-LIKE DOMAIN, GAG-PRE-INTEGRASE DOMAIN PROTEIN-RELATED"/>
    <property type="match status" value="1"/>
</dbReference>
<feature type="compositionally biased region" description="Polar residues" evidence="2">
    <location>
        <begin position="1112"/>
        <end position="1121"/>
    </location>
</feature>
<dbReference type="SUPFAM" id="SSF53098">
    <property type="entry name" value="Ribonuclease H-like"/>
    <property type="match status" value="1"/>
</dbReference>
<dbReference type="Gene3D" id="3.30.420.10">
    <property type="entry name" value="Ribonuclease H-like superfamily/Ribonuclease H"/>
    <property type="match status" value="1"/>
</dbReference>
<dbReference type="GO" id="GO:0006508">
    <property type="term" value="P:proteolysis"/>
    <property type="evidence" value="ECO:0007669"/>
    <property type="project" value="UniProtKB-KW"/>
</dbReference>
<feature type="region of interest" description="Disordered" evidence="2">
    <location>
        <begin position="580"/>
        <end position="626"/>
    </location>
</feature>
<evidence type="ECO:0000313" key="4">
    <source>
        <dbReference type="EMBL" id="GEZ00456.1"/>
    </source>
</evidence>
<evidence type="ECO:0000256" key="1">
    <source>
        <dbReference type="ARBA" id="ARBA00022670"/>
    </source>
</evidence>
<dbReference type="Pfam" id="PF22936">
    <property type="entry name" value="Pol_BBD"/>
    <property type="match status" value="1"/>
</dbReference>
<organism evidence="4">
    <name type="scientific">Tanacetum cinerariifolium</name>
    <name type="common">Dalmatian daisy</name>
    <name type="synonym">Chrysanthemum cinerariifolium</name>
    <dbReference type="NCBI Taxonomy" id="118510"/>
    <lineage>
        <taxon>Eukaryota</taxon>
        <taxon>Viridiplantae</taxon>
        <taxon>Streptophyta</taxon>
        <taxon>Embryophyta</taxon>
        <taxon>Tracheophyta</taxon>
        <taxon>Spermatophyta</taxon>
        <taxon>Magnoliopsida</taxon>
        <taxon>eudicotyledons</taxon>
        <taxon>Gunneridae</taxon>
        <taxon>Pentapetalae</taxon>
        <taxon>asterids</taxon>
        <taxon>campanulids</taxon>
        <taxon>Asterales</taxon>
        <taxon>Asteraceae</taxon>
        <taxon>Asteroideae</taxon>
        <taxon>Anthemideae</taxon>
        <taxon>Anthemidinae</taxon>
        <taxon>Tanacetum</taxon>
    </lineage>
</organism>
<keyword evidence="1" id="KW-0645">Protease</keyword>
<dbReference type="Gene3D" id="2.40.70.10">
    <property type="entry name" value="Acid Proteases"/>
    <property type="match status" value="1"/>
</dbReference>
<dbReference type="InterPro" id="IPR001584">
    <property type="entry name" value="Integrase_cat-core"/>
</dbReference>
<dbReference type="InterPro" id="IPR054722">
    <property type="entry name" value="PolX-like_BBD"/>
</dbReference>
<protein>
    <recommendedName>
        <fullName evidence="3">Integrase catalytic domain-containing protein</fullName>
    </recommendedName>
</protein>
<keyword evidence="1" id="KW-0378">Hydrolase</keyword>
<feature type="domain" description="Integrase catalytic" evidence="3">
    <location>
        <begin position="900"/>
        <end position="1101"/>
    </location>
</feature>
<feature type="non-terminal residue" evidence="4">
    <location>
        <position position="1"/>
    </location>
</feature>
<dbReference type="GO" id="GO:0008233">
    <property type="term" value="F:peptidase activity"/>
    <property type="evidence" value="ECO:0007669"/>
    <property type="project" value="UniProtKB-KW"/>
</dbReference>
<name>A0A699I2S7_TANCI</name>
<dbReference type="Pfam" id="PF13976">
    <property type="entry name" value="gag_pre-integrs"/>
    <property type="match status" value="1"/>
</dbReference>
<dbReference type="PROSITE" id="PS50994">
    <property type="entry name" value="INTEGRASE"/>
    <property type="match status" value="1"/>
</dbReference>
<dbReference type="InterPro" id="IPR012337">
    <property type="entry name" value="RNaseH-like_sf"/>
</dbReference>
<gene>
    <name evidence="4" type="ORF">Tci_472429</name>
</gene>
<feature type="compositionally biased region" description="Low complexity" evidence="2">
    <location>
        <begin position="608"/>
        <end position="625"/>
    </location>
</feature>
<dbReference type="GO" id="GO:0015074">
    <property type="term" value="P:DNA integration"/>
    <property type="evidence" value="ECO:0007669"/>
    <property type="project" value="InterPro"/>
</dbReference>
<evidence type="ECO:0000259" key="3">
    <source>
        <dbReference type="PROSITE" id="PS50994"/>
    </source>
</evidence>
<dbReference type="InterPro" id="IPR025724">
    <property type="entry name" value="GAG-pre-integrase_dom"/>
</dbReference>
<dbReference type="InterPro" id="IPR039537">
    <property type="entry name" value="Retrotran_Ty1/copia-like"/>
</dbReference>
<dbReference type="PANTHER" id="PTHR42648">
    <property type="entry name" value="TRANSPOSASE, PUTATIVE-RELATED"/>
    <property type="match status" value="1"/>
</dbReference>
<comment type="caution">
    <text evidence="4">The sequence shown here is derived from an EMBL/GenBank/DDBJ whole genome shotgun (WGS) entry which is preliminary data.</text>
</comment>
<dbReference type="AlphaFoldDB" id="A0A699I2S7"/>
<reference evidence="4" key="1">
    <citation type="journal article" date="2019" name="Sci. Rep.">
        <title>Draft genome of Tanacetum cinerariifolium, the natural source of mosquito coil.</title>
        <authorList>
            <person name="Yamashiro T."/>
            <person name="Shiraishi A."/>
            <person name="Satake H."/>
            <person name="Nakayama K."/>
        </authorList>
    </citation>
    <scope>NUCLEOTIDE SEQUENCE</scope>
</reference>
<dbReference type="Pfam" id="PF00665">
    <property type="entry name" value="rve"/>
    <property type="match status" value="1"/>
</dbReference>
<accession>A0A699I2S7</accession>
<evidence type="ECO:0000256" key="2">
    <source>
        <dbReference type="SAM" id="MobiDB-lite"/>
    </source>
</evidence>
<proteinExistence type="predicted"/>
<feature type="compositionally biased region" description="Basic and acidic residues" evidence="2">
    <location>
        <begin position="1125"/>
        <end position="1137"/>
    </location>
</feature>
<feature type="region of interest" description="Disordered" evidence="2">
    <location>
        <begin position="1112"/>
        <end position="1137"/>
    </location>
</feature>
<dbReference type="EMBL" id="BKCJ010231034">
    <property type="protein sequence ID" value="GEZ00456.1"/>
    <property type="molecule type" value="Genomic_DNA"/>
</dbReference>
<dbReference type="InterPro" id="IPR021109">
    <property type="entry name" value="Peptidase_aspartic_dom_sf"/>
</dbReference>
<dbReference type="GO" id="GO:0003676">
    <property type="term" value="F:nucleic acid binding"/>
    <property type="evidence" value="ECO:0007669"/>
    <property type="project" value="InterPro"/>
</dbReference>